<protein>
    <submittedName>
        <fullName evidence="2">Uncharacterized protein</fullName>
    </submittedName>
</protein>
<keyword evidence="3" id="KW-1185">Reference proteome</keyword>
<proteinExistence type="predicted"/>
<feature type="signal peptide" evidence="1">
    <location>
        <begin position="1"/>
        <end position="23"/>
    </location>
</feature>
<sequence>MRNQLTNALLLALVSGTAGASSAADIIGEARALGGEELLYREMHACNETKSQCEITYVDASGETIGVKSLDYSTALPAPTVTMRDLRRGKTTTSPTGLKPDVVVDAGFDHFIRQSWDALSAGDEVAFPFLVLGRSKPLGMRVTNSGAACEEGLTCLSVSLDAWWLAMLTDNIELAYDSDRRLVRFSGLSNIPDAQGQGQNVEIRYRYAD</sequence>
<keyword evidence="1" id="KW-0732">Signal</keyword>
<gene>
    <name evidence="2" type="ORF">EY643_12105</name>
</gene>
<accession>A0A5P9NM55</accession>
<name>A0A5P9NM55_9GAMM</name>
<dbReference type="AlphaFoldDB" id="A0A5P9NM55"/>
<feature type="chain" id="PRO_5025047034" evidence="1">
    <location>
        <begin position="24"/>
        <end position="209"/>
    </location>
</feature>
<dbReference type="Proteomes" id="UP000326287">
    <property type="component" value="Chromosome"/>
</dbReference>
<evidence type="ECO:0000313" key="2">
    <source>
        <dbReference type="EMBL" id="QFU76344.1"/>
    </source>
</evidence>
<evidence type="ECO:0000313" key="3">
    <source>
        <dbReference type="Proteomes" id="UP000326287"/>
    </source>
</evidence>
<dbReference type="OrthoDB" id="1491713at2"/>
<evidence type="ECO:0000256" key="1">
    <source>
        <dbReference type="SAM" id="SignalP"/>
    </source>
</evidence>
<dbReference type="EMBL" id="CP036422">
    <property type="protein sequence ID" value="QFU76344.1"/>
    <property type="molecule type" value="Genomic_DNA"/>
</dbReference>
<dbReference type="RefSeq" id="WP_153239488.1">
    <property type="nucleotide sequence ID" value="NZ_CP036422.1"/>
</dbReference>
<reference evidence="2 3" key="1">
    <citation type="submission" date="2019-02" db="EMBL/GenBank/DDBJ databases">
        <authorList>
            <person name="Li S.-H."/>
        </authorList>
    </citation>
    <scope>NUCLEOTIDE SEQUENCE [LARGE SCALE GENOMIC DNA]</scope>
    <source>
        <strain evidence="2 3">IMCC14385</strain>
    </source>
</reference>
<dbReference type="KEGG" id="halc:EY643_12105"/>
<organism evidence="2 3">
    <name type="scientific">Halioglobus maricola</name>
    <dbReference type="NCBI Taxonomy" id="2601894"/>
    <lineage>
        <taxon>Bacteria</taxon>
        <taxon>Pseudomonadati</taxon>
        <taxon>Pseudomonadota</taxon>
        <taxon>Gammaproteobacteria</taxon>
        <taxon>Cellvibrionales</taxon>
        <taxon>Halieaceae</taxon>
        <taxon>Halioglobus</taxon>
    </lineage>
</organism>